<organism evidence="1">
    <name type="scientific">Anguilla anguilla</name>
    <name type="common">European freshwater eel</name>
    <name type="synonym">Muraena anguilla</name>
    <dbReference type="NCBI Taxonomy" id="7936"/>
    <lineage>
        <taxon>Eukaryota</taxon>
        <taxon>Metazoa</taxon>
        <taxon>Chordata</taxon>
        <taxon>Craniata</taxon>
        <taxon>Vertebrata</taxon>
        <taxon>Euteleostomi</taxon>
        <taxon>Actinopterygii</taxon>
        <taxon>Neopterygii</taxon>
        <taxon>Teleostei</taxon>
        <taxon>Anguilliformes</taxon>
        <taxon>Anguillidae</taxon>
        <taxon>Anguilla</taxon>
    </lineage>
</organism>
<dbReference type="EMBL" id="GBXM01050118">
    <property type="protein sequence ID" value="JAH58459.1"/>
    <property type="molecule type" value="Transcribed_RNA"/>
</dbReference>
<reference evidence="1" key="2">
    <citation type="journal article" date="2015" name="Fish Shellfish Immunol.">
        <title>Early steps in the European eel (Anguilla anguilla)-Vibrio vulnificus interaction in the gills: Role of the RtxA13 toxin.</title>
        <authorList>
            <person name="Callol A."/>
            <person name="Pajuelo D."/>
            <person name="Ebbesson L."/>
            <person name="Teles M."/>
            <person name="MacKenzie S."/>
            <person name="Amaro C."/>
        </authorList>
    </citation>
    <scope>NUCLEOTIDE SEQUENCE</scope>
</reference>
<evidence type="ECO:0000313" key="1">
    <source>
        <dbReference type="EMBL" id="JAH58459.1"/>
    </source>
</evidence>
<name>A0A0E9TXQ6_ANGAN</name>
<sequence length="39" mass="4580">MFVQWEHCGKLRAVSMLHRDMLCEISSTMKKLHVILHAV</sequence>
<dbReference type="AlphaFoldDB" id="A0A0E9TXQ6"/>
<protein>
    <submittedName>
        <fullName evidence="1">Uncharacterized protein</fullName>
    </submittedName>
</protein>
<proteinExistence type="predicted"/>
<reference evidence="1" key="1">
    <citation type="submission" date="2014-11" db="EMBL/GenBank/DDBJ databases">
        <authorList>
            <person name="Amaro Gonzalez C."/>
        </authorList>
    </citation>
    <scope>NUCLEOTIDE SEQUENCE</scope>
</reference>
<accession>A0A0E9TXQ6</accession>